<dbReference type="VEuPathDB" id="FungiDB:PAAG_12363"/>
<sequence>MAHLLGSSFVNPLIQAEMTVYVVRGPNSEAILEKVGRWNPSPISVARRSPLSRLLSRYNSRQLEDSLAFWGKGPVISGNILLIGTA</sequence>
<evidence type="ECO:0000313" key="2">
    <source>
        <dbReference type="Proteomes" id="UP000002059"/>
    </source>
</evidence>
<keyword evidence="2" id="KW-1185">Reference proteome</keyword>
<proteinExistence type="predicted"/>
<evidence type="ECO:0000313" key="1">
    <source>
        <dbReference type="EMBL" id="KGQ00936.1"/>
    </source>
</evidence>
<dbReference type="KEGG" id="pbl:PAAG_12363"/>
<dbReference type="GeneID" id="26971047"/>
<accession>A0A0A2UZC5</accession>
<dbReference type="AlphaFoldDB" id="A0A0A2UZC5"/>
<organism evidence="1 2">
    <name type="scientific">Paracoccidioides lutzii (strain ATCC MYA-826 / Pb01)</name>
    <name type="common">Paracoccidioides brasiliensis</name>
    <dbReference type="NCBI Taxonomy" id="502779"/>
    <lineage>
        <taxon>Eukaryota</taxon>
        <taxon>Fungi</taxon>
        <taxon>Dikarya</taxon>
        <taxon>Ascomycota</taxon>
        <taxon>Pezizomycotina</taxon>
        <taxon>Eurotiomycetes</taxon>
        <taxon>Eurotiomycetidae</taxon>
        <taxon>Onygenales</taxon>
        <taxon>Ajellomycetaceae</taxon>
        <taxon>Paracoccidioides</taxon>
    </lineage>
</organism>
<protein>
    <submittedName>
        <fullName evidence="1">Uncharacterized protein</fullName>
    </submittedName>
</protein>
<dbReference type="RefSeq" id="XP_015702504.1">
    <property type="nucleotide sequence ID" value="XM_015847861.1"/>
</dbReference>
<dbReference type="EMBL" id="KN294014">
    <property type="protein sequence ID" value="KGQ00936.1"/>
    <property type="molecule type" value="Genomic_DNA"/>
</dbReference>
<dbReference type="HOGENOM" id="CLU_2498452_0_0_1"/>
<name>A0A0A2UZC5_PARBA</name>
<gene>
    <name evidence="1" type="ORF">PAAG_12363</name>
</gene>
<dbReference type="Proteomes" id="UP000002059">
    <property type="component" value="Partially assembled WGS sequence"/>
</dbReference>
<reference evidence="1 2" key="1">
    <citation type="journal article" date="2011" name="PLoS Genet.">
        <title>Comparative genomic analysis of human fungal pathogens causing paracoccidioidomycosis.</title>
        <authorList>
            <person name="Desjardins C.A."/>
            <person name="Champion M.D."/>
            <person name="Holder J.W."/>
            <person name="Muszewska A."/>
            <person name="Goldberg J."/>
            <person name="Bailao A.M."/>
            <person name="Brigido M.M."/>
            <person name="Ferreira M.E."/>
            <person name="Garcia A.M."/>
            <person name="Grynberg M."/>
            <person name="Gujja S."/>
            <person name="Heiman D.I."/>
            <person name="Henn M.R."/>
            <person name="Kodira C.D."/>
            <person name="Leon-Narvaez H."/>
            <person name="Longo L.V."/>
            <person name="Ma L.J."/>
            <person name="Malavazi I."/>
            <person name="Matsuo A.L."/>
            <person name="Morais F.V."/>
            <person name="Pereira M."/>
            <person name="Rodriguez-Brito S."/>
            <person name="Sakthikumar S."/>
            <person name="Salem-Izacc S.M."/>
            <person name="Sykes S.M."/>
            <person name="Teixeira M.M."/>
            <person name="Vallejo M.C."/>
            <person name="Walter M.E."/>
            <person name="Yandava C."/>
            <person name="Young S."/>
            <person name="Zeng Q."/>
            <person name="Zucker J."/>
            <person name="Felipe M.S."/>
            <person name="Goldman G.H."/>
            <person name="Haas B.J."/>
            <person name="McEwen J.G."/>
            <person name="Nino-Vega G."/>
            <person name="Puccia R."/>
            <person name="San-Blas G."/>
            <person name="Soares C.M."/>
            <person name="Birren B.W."/>
            <person name="Cuomo C.A."/>
        </authorList>
    </citation>
    <scope>NUCLEOTIDE SEQUENCE [LARGE SCALE GENOMIC DNA]</scope>
    <source>
        <strain evidence="2">ATCC MYA-826 / Pb01</strain>
    </source>
</reference>